<dbReference type="STRING" id="211114.SAMN04489726_1963"/>
<dbReference type="SUPFAM" id="SSF55961">
    <property type="entry name" value="Bet v1-like"/>
    <property type="match status" value="1"/>
</dbReference>
<evidence type="ECO:0000313" key="1">
    <source>
        <dbReference type="EMBL" id="SDM50484.1"/>
    </source>
</evidence>
<dbReference type="InterPro" id="IPR019587">
    <property type="entry name" value="Polyketide_cyclase/dehydratase"/>
</dbReference>
<dbReference type="AlphaFoldDB" id="A0A1G9TSQ9"/>
<dbReference type="EMBL" id="LT629701">
    <property type="protein sequence ID" value="SDM50484.1"/>
    <property type="molecule type" value="Genomic_DNA"/>
</dbReference>
<protein>
    <submittedName>
        <fullName evidence="1">Polyketide cyclase / dehydrase and lipid transport</fullName>
    </submittedName>
</protein>
<gene>
    <name evidence="1" type="ORF">SAMN04489726_1963</name>
</gene>
<dbReference type="Pfam" id="PF10604">
    <property type="entry name" value="Polyketide_cyc2"/>
    <property type="match status" value="1"/>
</dbReference>
<dbReference type="Proteomes" id="UP000183376">
    <property type="component" value="Chromosome I"/>
</dbReference>
<organism evidence="1 2">
    <name type="scientific">Allokutzneria albata</name>
    <name type="common">Kibdelosporangium albatum</name>
    <dbReference type="NCBI Taxonomy" id="211114"/>
    <lineage>
        <taxon>Bacteria</taxon>
        <taxon>Bacillati</taxon>
        <taxon>Actinomycetota</taxon>
        <taxon>Actinomycetes</taxon>
        <taxon>Pseudonocardiales</taxon>
        <taxon>Pseudonocardiaceae</taxon>
        <taxon>Allokutzneria</taxon>
    </lineage>
</organism>
<keyword evidence="2" id="KW-1185">Reference proteome</keyword>
<sequence>MTAIRLEVQLDLDADSAWEVIGDFAAGPARMAPGFVAKSLRDKDSPDLREVTFTNGLVVRERLVTRDDERRRIDYGVIGGTVTPEHDDAALQVFPDGERSRLVWTRDVRPAELADQFRAAMEEGIQVIARTLRAQPSS</sequence>
<dbReference type="eggNOG" id="ENOG5032SNS">
    <property type="taxonomic scope" value="Bacteria"/>
</dbReference>
<dbReference type="Gene3D" id="3.30.530.20">
    <property type="match status" value="1"/>
</dbReference>
<dbReference type="InterPro" id="IPR023393">
    <property type="entry name" value="START-like_dom_sf"/>
</dbReference>
<dbReference type="CDD" id="cd07821">
    <property type="entry name" value="PYR_PYL_RCAR_like"/>
    <property type="match status" value="1"/>
</dbReference>
<name>A0A1G9TSQ9_ALLAB</name>
<dbReference type="RefSeq" id="WP_030432599.1">
    <property type="nucleotide sequence ID" value="NZ_JOEF01000029.1"/>
</dbReference>
<dbReference type="OrthoDB" id="6024794at2"/>
<reference evidence="1 2" key="1">
    <citation type="submission" date="2016-10" db="EMBL/GenBank/DDBJ databases">
        <authorList>
            <person name="de Groot N.N."/>
        </authorList>
    </citation>
    <scope>NUCLEOTIDE SEQUENCE [LARGE SCALE GENOMIC DNA]</scope>
    <source>
        <strain evidence="1 2">DSM 44149</strain>
    </source>
</reference>
<accession>A0A1G9TSQ9</accession>
<proteinExistence type="predicted"/>
<evidence type="ECO:0000313" key="2">
    <source>
        <dbReference type="Proteomes" id="UP000183376"/>
    </source>
</evidence>